<comment type="caution">
    <text evidence="3">The sequence shown here is derived from an EMBL/GenBank/DDBJ whole genome shotgun (WGS) entry which is preliminary data.</text>
</comment>
<sequence>MAQTHFTEGSTMFSPILVLLSFLFLIFKHIKASNPPLPPGPYPWPVIGNLLQMGKKPHITLTNFSKQYGPLFSLRLGTQLLVVGSSKAAAMEILKTHDRILSGRYVPHMAPTKSSELNHLSLGWLVECNAKWKYLRTICKTELFSCRALESQTFIREEKVMQMVGFINTREGKVVKIREVATATVFNMLSNILVSRDLISLEHENEGGGVCTVLEDIAKLASTPNISDFYPILGRLDLQGLQKKTMELHRRSFSMCESIVKERRDGKIRGGDNSTRRDFLDSLINNGSSDDQINLLLMIHWFLFVPSVVVNENDYDI</sequence>
<evidence type="ECO:0000256" key="1">
    <source>
        <dbReference type="ARBA" id="ARBA00010617"/>
    </source>
</evidence>
<dbReference type="InterPro" id="IPR036396">
    <property type="entry name" value="Cyt_P450_sf"/>
</dbReference>
<accession>A0A9Q0JB36</accession>
<dbReference type="GO" id="GO:0005506">
    <property type="term" value="F:iron ion binding"/>
    <property type="evidence" value="ECO:0007669"/>
    <property type="project" value="InterPro"/>
</dbReference>
<dbReference type="GO" id="GO:0004497">
    <property type="term" value="F:monooxygenase activity"/>
    <property type="evidence" value="ECO:0007669"/>
    <property type="project" value="InterPro"/>
</dbReference>
<gene>
    <name evidence="3" type="ORF">Tsubulata_028832</name>
</gene>
<protein>
    <recommendedName>
        <fullName evidence="5">Cytochrome P450</fullName>
    </recommendedName>
</protein>
<dbReference type="OrthoDB" id="1877779at2759"/>
<feature type="signal peptide" evidence="2">
    <location>
        <begin position="1"/>
        <end position="32"/>
    </location>
</feature>
<evidence type="ECO:0008006" key="5">
    <source>
        <dbReference type="Google" id="ProtNLM"/>
    </source>
</evidence>
<dbReference type="Gene3D" id="1.10.630.10">
    <property type="entry name" value="Cytochrome P450"/>
    <property type="match status" value="1"/>
</dbReference>
<keyword evidence="4" id="KW-1185">Reference proteome</keyword>
<dbReference type="PANTHER" id="PTHR47950:SF6">
    <property type="entry name" value="CYTOCHROME P450"/>
    <property type="match status" value="1"/>
</dbReference>
<dbReference type="Pfam" id="PF00067">
    <property type="entry name" value="p450"/>
    <property type="match status" value="1"/>
</dbReference>
<dbReference type="PANTHER" id="PTHR47950">
    <property type="entry name" value="CYTOCHROME P450, FAMILY 76, SUBFAMILY C, POLYPEPTIDE 5-RELATED"/>
    <property type="match status" value="1"/>
</dbReference>
<dbReference type="GO" id="GO:0016705">
    <property type="term" value="F:oxidoreductase activity, acting on paired donors, with incorporation or reduction of molecular oxygen"/>
    <property type="evidence" value="ECO:0007669"/>
    <property type="project" value="InterPro"/>
</dbReference>
<dbReference type="Proteomes" id="UP001141552">
    <property type="component" value="Unassembled WGS sequence"/>
</dbReference>
<evidence type="ECO:0000256" key="2">
    <source>
        <dbReference type="SAM" id="SignalP"/>
    </source>
</evidence>
<dbReference type="AlphaFoldDB" id="A0A9Q0JB36"/>
<dbReference type="InterPro" id="IPR001128">
    <property type="entry name" value="Cyt_P450"/>
</dbReference>
<comment type="similarity">
    <text evidence="1">Belongs to the cytochrome P450 family.</text>
</comment>
<keyword evidence="2" id="KW-0732">Signal</keyword>
<feature type="chain" id="PRO_5040318934" description="Cytochrome P450" evidence="2">
    <location>
        <begin position="33"/>
        <end position="317"/>
    </location>
</feature>
<dbReference type="SUPFAM" id="SSF48264">
    <property type="entry name" value="Cytochrome P450"/>
    <property type="match status" value="1"/>
</dbReference>
<evidence type="ECO:0000313" key="4">
    <source>
        <dbReference type="Proteomes" id="UP001141552"/>
    </source>
</evidence>
<dbReference type="EMBL" id="JAKUCV010004530">
    <property type="protein sequence ID" value="KAJ4835063.1"/>
    <property type="molecule type" value="Genomic_DNA"/>
</dbReference>
<organism evidence="3 4">
    <name type="scientific">Turnera subulata</name>
    <dbReference type="NCBI Taxonomy" id="218843"/>
    <lineage>
        <taxon>Eukaryota</taxon>
        <taxon>Viridiplantae</taxon>
        <taxon>Streptophyta</taxon>
        <taxon>Embryophyta</taxon>
        <taxon>Tracheophyta</taxon>
        <taxon>Spermatophyta</taxon>
        <taxon>Magnoliopsida</taxon>
        <taxon>eudicotyledons</taxon>
        <taxon>Gunneridae</taxon>
        <taxon>Pentapetalae</taxon>
        <taxon>rosids</taxon>
        <taxon>fabids</taxon>
        <taxon>Malpighiales</taxon>
        <taxon>Passifloraceae</taxon>
        <taxon>Turnera</taxon>
    </lineage>
</organism>
<proteinExistence type="inferred from homology"/>
<reference evidence="3" key="2">
    <citation type="journal article" date="2023" name="Plants (Basel)">
        <title>Annotation of the Turnera subulata (Passifloraceae) Draft Genome Reveals the S-Locus Evolved after the Divergence of Turneroideae from Passifloroideae in a Stepwise Manner.</title>
        <authorList>
            <person name="Henning P.M."/>
            <person name="Roalson E.H."/>
            <person name="Mir W."/>
            <person name="McCubbin A.G."/>
            <person name="Shore J.S."/>
        </authorList>
    </citation>
    <scope>NUCLEOTIDE SEQUENCE</scope>
    <source>
        <strain evidence="3">F60SS</strain>
    </source>
</reference>
<dbReference type="GO" id="GO:0020037">
    <property type="term" value="F:heme binding"/>
    <property type="evidence" value="ECO:0007669"/>
    <property type="project" value="InterPro"/>
</dbReference>
<reference evidence="3" key="1">
    <citation type="submission" date="2022-02" db="EMBL/GenBank/DDBJ databases">
        <authorList>
            <person name="Henning P.M."/>
            <person name="McCubbin A.G."/>
            <person name="Shore J.S."/>
        </authorList>
    </citation>
    <scope>NUCLEOTIDE SEQUENCE</scope>
    <source>
        <strain evidence="3">F60SS</strain>
        <tissue evidence="3">Leaves</tissue>
    </source>
</reference>
<name>A0A9Q0JB36_9ROSI</name>
<evidence type="ECO:0000313" key="3">
    <source>
        <dbReference type="EMBL" id="KAJ4835063.1"/>
    </source>
</evidence>